<dbReference type="Proteomes" id="UP000326396">
    <property type="component" value="Linkage Group LG12"/>
</dbReference>
<gene>
    <name evidence="1" type="ORF">E3N88_08934</name>
</gene>
<sequence length="153" mass="17455">MEVFGVGIKYDGFWRTSRSGNYSYVGSLAKHTFTTVPRNATRLEFIDLVRIRIEGLQPNQVIRLHYLLKILNVGKVTVWINTDLDFEDFKKQALACPGNAKPGFIALLKDPFDAEPLDIIVFDVLPPSYGRVSLAKETNEHNPILYVILFWQV</sequence>
<dbReference type="OrthoDB" id="1729821at2759"/>
<comment type="caution">
    <text evidence="1">The sequence shown here is derived from an EMBL/GenBank/DDBJ whole genome shotgun (WGS) entry which is preliminary data.</text>
</comment>
<accession>A0A5N6PIM5</accession>
<evidence type="ECO:0000313" key="2">
    <source>
        <dbReference type="Proteomes" id="UP000326396"/>
    </source>
</evidence>
<keyword evidence="2" id="KW-1185">Reference proteome</keyword>
<name>A0A5N6PIM5_9ASTR</name>
<protein>
    <submittedName>
        <fullName evidence="1">Uncharacterized protein</fullName>
    </submittedName>
</protein>
<dbReference type="AlphaFoldDB" id="A0A5N6PIM5"/>
<dbReference type="EMBL" id="SZYD01000004">
    <property type="protein sequence ID" value="KAD6454228.1"/>
    <property type="molecule type" value="Genomic_DNA"/>
</dbReference>
<organism evidence="1 2">
    <name type="scientific">Mikania micrantha</name>
    <name type="common">bitter vine</name>
    <dbReference type="NCBI Taxonomy" id="192012"/>
    <lineage>
        <taxon>Eukaryota</taxon>
        <taxon>Viridiplantae</taxon>
        <taxon>Streptophyta</taxon>
        <taxon>Embryophyta</taxon>
        <taxon>Tracheophyta</taxon>
        <taxon>Spermatophyta</taxon>
        <taxon>Magnoliopsida</taxon>
        <taxon>eudicotyledons</taxon>
        <taxon>Gunneridae</taxon>
        <taxon>Pentapetalae</taxon>
        <taxon>asterids</taxon>
        <taxon>campanulids</taxon>
        <taxon>Asterales</taxon>
        <taxon>Asteraceae</taxon>
        <taxon>Asteroideae</taxon>
        <taxon>Heliantheae alliance</taxon>
        <taxon>Eupatorieae</taxon>
        <taxon>Mikania</taxon>
    </lineage>
</organism>
<proteinExistence type="predicted"/>
<evidence type="ECO:0000313" key="1">
    <source>
        <dbReference type="EMBL" id="KAD6454228.1"/>
    </source>
</evidence>
<reference evidence="1 2" key="1">
    <citation type="submission" date="2019-05" db="EMBL/GenBank/DDBJ databases">
        <title>Mikania micrantha, genome provides insights into the molecular mechanism of rapid growth.</title>
        <authorList>
            <person name="Liu B."/>
        </authorList>
    </citation>
    <scope>NUCLEOTIDE SEQUENCE [LARGE SCALE GENOMIC DNA]</scope>
    <source>
        <strain evidence="1">NLD-2019</strain>
        <tissue evidence="1">Leaf</tissue>
    </source>
</reference>